<dbReference type="InterPro" id="IPR011004">
    <property type="entry name" value="Trimer_LpxA-like_sf"/>
</dbReference>
<dbReference type="AlphaFoldDB" id="A0A2M8QA42"/>
<organism evidence="1 2">
    <name type="scientific">Candidatus Thermofonsia Clade 3 bacterium</name>
    <dbReference type="NCBI Taxonomy" id="2364212"/>
    <lineage>
        <taxon>Bacteria</taxon>
        <taxon>Bacillati</taxon>
        <taxon>Chloroflexota</taxon>
        <taxon>Candidatus Thermofontia</taxon>
        <taxon>Candidatus Thermofonsia Clade 3</taxon>
    </lineage>
</organism>
<dbReference type="SUPFAM" id="SSF51161">
    <property type="entry name" value="Trimeric LpxA-like enzymes"/>
    <property type="match status" value="1"/>
</dbReference>
<dbReference type="InterPro" id="IPR050179">
    <property type="entry name" value="Trans_hexapeptide_repeat"/>
</dbReference>
<proteinExistence type="predicted"/>
<sequence>MELPPTESRKARCQTFPSAGEHAALWYFPQLTGGTLRVLRNALCIYAARIAPGFGIKRALLRLTGAQIAPHAAIGLGVTLDIFFPQDITIEDDATVGYNTTILAHEFMRYEWRRGPVRICRGATIGANCTVLPGVIVGEGATVSAMSLVNRDVPPGAFVGGVPIRLLRKS</sequence>
<dbReference type="PANTHER" id="PTHR43300">
    <property type="entry name" value="ACETYLTRANSFERASE"/>
    <property type="match status" value="1"/>
</dbReference>
<accession>A0A2M8QA42</accession>
<comment type="caution">
    <text evidence="1">The sequence shown here is derived from an EMBL/GenBank/DDBJ whole genome shotgun (WGS) entry which is preliminary data.</text>
</comment>
<dbReference type="PANTHER" id="PTHR43300:SF6">
    <property type="entry name" value="ACETYLTRANSFERASE YVOF-RELATED"/>
    <property type="match status" value="1"/>
</dbReference>
<reference evidence="1 2" key="1">
    <citation type="submission" date="2017-11" db="EMBL/GenBank/DDBJ databases">
        <title>Evolution of Phototrophy in the Chloroflexi Phylum Driven by Horizontal Gene Transfer.</title>
        <authorList>
            <person name="Ward L.M."/>
            <person name="Hemp J."/>
            <person name="Shih P.M."/>
            <person name="Mcglynn S.E."/>
            <person name="Fischer W."/>
        </authorList>
    </citation>
    <scope>NUCLEOTIDE SEQUENCE [LARGE SCALE GENOMIC DNA]</scope>
    <source>
        <strain evidence="1">JP3_7</strain>
    </source>
</reference>
<gene>
    <name evidence="1" type="ORF">CUN48_12660</name>
</gene>
<dbReference type="Proteomes" id="UP000230790">
    <property type="component" value="Unassembled WGS sequence"/>
</dbReference>
<evidence type="ECO:0000313" key="2">
    <source>
        <dbReference type="Proteomes" id="UP000230790"/>
    </source>
</evidence>
<protein>
    <submittedName>
        <fullName evidence="1">Acyltransferase</fullName>
    </submittedName>
</protein>
<dbReference type="Pfam" id="PF00132">
    <property type="entry name" value="Hexapep"/>
    <property type="match status" value="1"/>
</dbReference>
<dbReference type="EMBL" id="PGTN01000113">
    <property type="protein sequence ID" value="PJF46662.1"/>
    <property type="molecule type" value="Genomic_DNA"/>
</dbReference>
<dbReference type="InterPro" id="IPR001451">
    <property type="entry name" value="Hexapep"/>
</dbReference>
<dbReference type="CDD" id="cd04647">
    <property type="entry name" value="LbH_MAT_like"/>
    <property type="match status" value="1"/>
</dbReference>
<keyword evidence="1" id="KW-0808">Transferase</keyword>
<dbReference type="GO" id="GO:0016746">
    <property type="term" value="F:acyltransferase activity"/>
    <property type="evidence" value="ECO:0007669"/>
    <property type="project" value="UniProtKB-KW"/>
</dbReference>
<keyword evidence="1" id="KW-0012">Acyltransferase</keyword>
<dbReference type="Gene3D" id="2.160.10.10">
    <property type="entry name" value="Hexapeptide repeat proteins"/>
    <property type="match status" value="1"/>
</dbReference>
<name>A0A2M8QA42_9CHLR</name>
<evidence type="ECO:0000313" key="1">
    <source>
        <dbReference type="EMBL" id="PJF46662.1"/>
    </source>
</evidence>